<dbReference type="SUPFAM" id="SSF54211">
    <property type="entry name" value="Ribosomal protein S5 domain 2-like"/>
    <property type="match status" value="1"/>
</dbReference>
<dbReference type="Pfam" id="PF01138">
    <property type="entry name" value="RNase_PH"/>
    <property type="match status" value="1"/>
</dbReference>
<dbReference type="FunFam" id="3.30.230.70:FF:000001">
    <property type="entry name" value="Polyribonucleotide nucleotidyltransferase"/>
    <property type="match status" value="1"/>
</dbReference>
<dbReference type="CDD" id="cd11363">
    <property type="entry name" value="RNase_PH_PNPase_1"/>
    <property type="match status" value="1"/>
</dbReference>
<dbReference type="EC" id="2.7.7.8" evidence="1"/>
<dbReference type="GO" id="GO:0003723">
    <property type="term" value="F:RNA binding"/>
    <property type="evidence" value="ECO:0007669"/>
    <property type="project" value="UniProtKB-KW"/>
</dbReference>
<dbReference type="InterPro" id="IPR036345">
    <property type="entry name" value="ExoRNase_PH_dom2_sf"/>
</dbReference>
<reference evidence="8 9" key="1">
    <citation type="submission" date="2018-06" db="EMBL/GenBank/DDBJ databases">
        <authorList>
            <consortium name="Pathogen Informatics"/>
            <person name="Doyle S."/>
        </authorList>
    </citation>
    <scope>NUCLEOTIDE SEQUENCE [LARGE SCALE GENOMIC DNA]</scope>
    <source>
        <strain evidence="8 9">NCTC12961</strain>
    </source>
</reference>
<evidence type="ECO:0000259" key="6">
    <source>
        <dbReference type="Pfam" id="PF01138"/>
    </source>
</evidence>
<accession>A0A2X4TTY3</accession>
<dbReference type="GO" id="GO:0006402">
    <property type="term" value="P:mRNA catabolic process"/>
    <property type="evidence" value="ECO:0007669"/>
    <property type="project" value="InterPro"/>
</dbReference>
<dbReference type="GO" id="GO:0000175">
    <property type="term" value="F:3'-5'-RNA exonuclease activity"/>
    <property type="evidence" value="ECO:0007669"/>
    <property type="project" value="TreeGrafter"/>
</dbReference>
<dbReference type="InterPro" id="IPR012162">
    <property type="entry name" value="PNPase"/>
</dbReference>
<dbReference type="Proteomes" id="UP000248897">
    <property type="component" value="Chromosome 1"/>
</dbReference>
<evidence type="ECO:0000259" key="7">
    <source>
        <dbReference type="Pfam" id="PF03725"/>
    </source>
</evidence>
<dbReference type="InterPro" id="IPR027408">
    <property type="entry name" value="PNPase/RNase_PH_dom_sf"/>
</dbReference>
<dbReference type="PANTHER" id="PTHR11252:SF0">
    <property type="entry name" value="POLYRIBONUCLEOTIDE NUCLEOTIDYLTRANSFERASE 1, MITOCHONDRIAL"/>
    <property type="match status" value="1"/>
</dbReference>
<dbReference type="Pfam" id="PF03725">
    <property type="entry name" value="RNase_PH_C"/>
    <property type="match status" value="1"/>
</dbReference>
<dbReference type="PANTHER" id="PTHR11252">
    <property type="entry name" value="POLYRIBONUCLEOTIDE NUCLEOTIDYLTRANSFERASE"/>
    <property type="match status" value="1"/>
</dbReference>
<dbReference type="SUPFAM" id="SSF55666">
    <property type="entry name" value="Ribonuclease PH domain 2-like"/>
    <property type="match status" value="1"/>
</dbReference>
<evidence type="ECO:0000313" key="9">
    <source>
        <dbReference type="Proteomes" id="UP000248897"/>
    </source>
</evidence>
<evidence type="ECO:0000256" key="5">
    <source>
        <dbReference type="ARBA" id="ARBA00022884"/>
    </source>
</evidence>
<evidence type="ECO:0000313" key="8">
    <source>
        <dbReference type="EMBL" id="SQI30283.1"/>
    </source>
</evidence>
<keyword evidence="2 8" id="KW-0808">Transferase</keyword>
<dbReference type="AlphaFoldDB" id="A0A2X4TTY3"/>
<dbReference type="InterPro" id="IPR001247">
    <property type="entry name" value="ExoRNase_PH_dom1"/>
</dbReference>
<dbReference type="InterPro" id="IPR015847">
    <property type="entry name" value="ExoRNase_PH_dom2"/>
</dbReference>
<evidence type="ECO:0000256" key="3">
    <source>
        <dbReference type="ARBA" id="ARBA00022695"/>
    </source>
</evidence>
<evidence type="ECO:0000256" key="2">
    <source>
        <dbReference type="ARBA" id="ARBA00022679"/>
    </source>
</evidence>
<evidence type="ECO:0000256" key="1">
    <source>
        <dbReference type="ARBA" id="ARBA00012416"/>
    </source>
</evidence>
<dbReference type="GO" id="GO:0005829">
    <property type="term" value="C:cytosol"/>
    <property type="evidence" value="ECO:0007669"/>
    <property type="project" value="TreeGrafter"/>
</dbReference>
<keyword evidence="3 8" id="KW-0548">Nucleotidyltransferase</keyword>
<feature type="domain" description="Exoribonuclease phosphorolytic" evidence="7">
    <location>
        <begin position="147"/>
        <end position="210"/>
    </location>
</feature>
<name>A0A2X4TTY3_SERPL</name>
<proteinExistence type="predicted"/>
<dbReference type="GO" id="GO:0004654">
    <property type="term" value="F:polyribonucleotide nucleotidyltransferase activity"/>
    <property type="evidence" value="ECO:0007669"/>
    <property type="project" value="UniProtKB-EC"/>
</dbReference>
<dbReference type="EMBL" id="LS483469">
    <property type="protein sequence ID" value="SQI30283.1"/>
    <property type="molecule type" value="Genomic_DNA"/>
</dbReference>
<dbReference type="Gene3D" id="3.30.230.70">
    <property type="entry name" value="GHMP Kinase, N-terminal domain"/>
    <property type="match status" value="1"/>
</dbReference>
<sequence>MLTPIIRKFQYGQHTVTIETGMMARQATAAVMVSMDDTAVFVTVVGQKKAKPGQSFFPLTVNYQERTYAAGRIPGSFFRREGRPSEGETLTSRLIDRPIRPLFPDSFLNEVQVIATVVSVNPQVNPDIVAMIGASAALSLSGIPFNGPIGAARVGYINNQYVLNPTTDELKESSLDLVVAGTAGAVLMVESEADVLSEDQMLGAVVLAMSNSRLLSRTSTPWLPKPVSLSGTGRHLQSTKRCTRALQNWQKAVWATLITSPRNKSVTLR</sequence>
<dbReference type="InterPro" id="IPR020568">
    <property type="entry name" value="Ribosomal_Su5_D2-typ_SF"/>
</dbReference>
<organism evidence="8 9">
    <name type="scientific">Serratia plymuthica</name>
    <dbReference type="NCBI Taxonomy" id="82996"/>
    <lineage>
        <taxon>Bacteria</taxon>
        <taxon>Pseudomonadati</taxon>
        <taxon>Pseudomonadota</taxon>
        <taxon>Gammaproteobacteria</taxon>
        <taxon>Enterobacterales</taxon>
        <taxon>Yersiniaceae</taxon>
        <taxon>Serratia</taxon>
    </lineage>
</organism>
<keyword evidence="4" id="KW-0460">Magnesium</keyword>
<protein>
    <recommendedName>
        <fullName evidence="1">polyribonucleotide nucleotidyltransferase</fullName>
        <ecNumber evidence="1">2.7.7.8</ecNumber>
    </recommendedName>
</protein>
<gene>
    <name evidence="8" type="primary">pnp_1</name>
    <name evidence="8" type="ORF">NCTC12961_00497</name>
</gene>
<keyword evidence="5" id="KW-0694">RNA-binding</keyword>
<evidence type="ECO:0000256" key="4">
    <source>
        <dbReference type="ARBA" id="ARBA00022842"/>
    </source>
</evidence>
<feature type="domain" description="Exoribonuclease phosphorolytic" evidence="6">
    <location>
        <begin position="15"/>
        <end position="144"/>
    </location>
</feature>